<keyword evidence="2" id="KW-1185">Reference proteome</keyword>
<reference evidence="1 2" key="1">
    <citation type="journal article" date="2020" name="Cell">
        <title>Large-Scale Comparative Analyses of Tick Genomes Elucidate Their Genetic Diversity and Vector Capacities.</title>
        <authorList>
            <consortium name="Tick Genome and Microbiome Consortium (TIGMIC)"/>
            <person name="Jia N."/>
            <person name="Wang J."/>
            <person name="Shi W."/>
            <person name="Du L."/>
            <person name="Sun Y."/>
            <person name="Zhan W."/>
            <person name="Jiang J.F."/>
            <person name="Wang Q."/>
            <person name="Zhang B."/>
            <person name="Ji P."/>
            <person name="Bell-Sakyi L."/>
            <person name="Cui X.M."/>
            <person name="Yuan T.T."/>
            <person name="Jiang B.G."/>
            <person name="Yang W.F."/>
            <person name="Lam T.T."/>
            <person name="Chang Q.C."/>
            <person name="Ding S.J."/>
            <person name="Wang X.J."/>
            <person name="Zhu J.G."/>
            <person name="Ruan X.D."/>
            <person name="Zhao L."/>
            <person name="Wei J.T."/>
            <person name="Ye R.Z."/>
            <person name="Que T.C."/>
            <person name="Du C.H."/>
            <person name="Zhou Y.H."/>
            <person name="Cheng J.X."/>
            <person name="Dai P.F."/>
            <person name="Guo W.B."/>
            <person name="Han X.H."/>
            <person name="Huang E.J."/>
            <person name="Li L.F."/>
            <person name="Wei W."/>
            <person name="Gao Y.C."/>
            <person name="Liu J.Z."/>
            <person name="Shao H.Z."/>
            <person name="Wang X."/>
            <person name="Wang C.C."/>
            <person name="Yang T.C."/>
            <person name="Huo Q.B."/>
            <person name="Li W."/>
            <person name="Chen H.Y."/>
            <person name="Chen S.E."/>
            <person name="Zhou L.G."/>
            <person name="Ni X.B."/>
            <person name="Tian J.H."/>
            <person name="Sheng Y."/>
            <person name="Liu T."/>
            <person name="Pan Y.S."/>
            <person name="Xia L.Y."/>
            <person name="Li J."/>
            <person name="Zhao F."/>
            <person name="Cao W.C."/>
        </authorList>
    </citation>
    <scope>NUCLEOTIDE SEQUENCE [LARGE SCALE GENOMIC DNA]</scope>
    <source>
        <strain evidence="1">Iper-2018</strain>
    </source>
</reference>
<name>A0AC60Q5A3_IXOPE</name>
<evidence type="ECO:0000313" key="2">
    <source>
        <dbReference type="Proteomes" id="UP000805193"/>
    </source>
</evidence>
<proteinExistence type="predicted"/>
<protein>
    <submittedName>
        <fullName evidence="1">Uncharacterized protein</fullName>
    </submittedName>
</protein>
<sequence>MAESYSLKRVFCADYLNRHKKKIEYQRNFRNVKDLDIALLKKHMPEAAHSIRDADVLCQNCFNRFKKLAKKSPETSEPDESFLPEEAAVEDLNRFIQSTEISPLKARTELKSHCRKPYAKRKKRVIESVLVKKISSSLTAAYGVMDEPGASEQSCNIWPELFSNLRYAFDSSDSYQERCRLLTLLPRNLSKQEIQKMIPSATRHLIQKARKNQETLGVWSMPDPYTRMRLSQEDVQAALN</sequence>
<comment type="caution">
    <text evidence="1">The sequence shown here is derived from an EMBL/GenBank/DDBJ whole genome shotgun (WGS) entry which is preliminary data.</text>
</comment>
<dbReference type="Proteomes" id="UP000805193">
    <property type="component" value="Unassembled WGS sequence"/>
</dbReference>
<dbReference type="EMBL" id="JABSTQ010009488">
    <property type="protein sequence ID" value="KAG0428749.1"/>
    <property type="molecule type" value="Genomic_DNA"/>
</dbReference>
<accession>A0AC60Q5A3</accession>
<organism evidence="1 2">
    <name type="scientific">Ixodes persulcatus</name>
    <name type="common">Taiga tick</name>
    <dbReference type="NCBI Taxonomy" id="34615"/>
    <lineage>
        <taxon>Eukaryota</taxon>
        <taxon>Metazoa</taxon>
        <taxon>Ecdysozoa</taxon>
        <taxon>Arthropoda</taxon>
        <taxon>Chelicerata</taxon>
        <taxon>Arachnida</taxon>
        <taxon>Acari</taxon>
        <taxon>Parasitiformes</taxon>
        <taxon>Ixodida</taxon>
        <taxon>Ixodoidea</taxon>
        <taxon>Ixodidae</taxon>
        <taxon>Ixodinae</taxon>
        <taxon>Ixodes</taxon>
    </lineage>
</organism>
<evidence type="ECO:0000313" key="1">
    <source>
        <dbReference type="EMBL" id="KAG0428749.1"/>
    </source>
</evidence>
<gene>
    <name evidence="1" type="ORF">HPB47_024287</name>
</gene>